<reference evidence="11" key="1">
    <citation type="submission" date="2016-10" db="EMBL/GenBank/DDBJ databases">
        <authorList>
            <person name="Varghese N."/>
            <person name="Submissions S."/>
        </authorList>
    </citation>
    <scope>NUCLEOTIDE SEQUENCE [LARGE SCALE GENOMIC DNA]</scope>
    <source>
        <strain evidence="11">DS-12</strain>
    </source>
</reference>
<dbReference type="GO" id="GO:0005829">
    <property type="term" value="C:cytosol"/>
    <property type="evidence" value="ECO:0007669"/>
    <property type="project" value="TreeGrafter"/>
</dbReference>
<dbReference type="PANTHER" id="PTHR21299">
    <property type="entry name" value="CYTIDYLATE KINASE/PANTOATE-BETA-ALANINE LIGASE"/>
    <property type="match status" value="1"/>
</dbReference>
<dbReference type="Pfam" id="PF02224">
    <property type="entry name" value="Cytidylate_kin"/>
    <property type="match status" value="1"/>
</dbReference>
<comment type="similarity">
    <text evidence="1 8">Belongs to the cytidylate kinase family. Type 1 subfamily.</text>
</comment>
<keyword evidence="2 8" id="KW-0808">Transferase</keyword>
<dbReference type="InterPro" id="IPR003136">
    <property type="entry name" value="Cytidylate_kin"/>
</dbReference>
<evidence type="ECO:0000256" key="4">
    <source>
        <dbReference type="ARBA" id="ARBA00022777"/>
    </source>
</evidence>
<evidence type="ECO:0000256" key="2">
    <source>
        <dbReference type="ARBA" id="ARBA00022679"/>
    </source>
</evidence>
<dbReference type="InterPro" id="IPR027417">
    <property type="entry name" value="P-loop_NTPase"/>
</dbReference>
<dbReference type="RefSeq" id="WP_091520127.1">
    <property type="nucleotide sequence ID" value="NZ_FOVI01000005.1"/>
</dbReference>
<dbReference type="AlphaFoldDB" id="A0A1I4YQQ2"/>
<proteinExistence type="inferred from homology"/>
<dbReference type="InterPro" id="IPR011994">
    <property type="entry name" value="Cytidylate_kinase_dom"/>
</dbReference>
<dbReference type="OrthoDB" id="9807434at2"/>
<dbReference type="NCBIfam" id="TIGR00017">
    <property type="entry name" value="cmk"/>
    <property type="match status" value="1"/>
</dbReference>
<dbReference type="HAMAP" id="MF_00238">
    <property type="entry name" value="Cytidyl_kinase_type1"/>
    <property type="match status" value="1"/>
</dbReference>
<keyword evidence="5 8" id="KW-0067">ATP-binding</keyword>
<dbReference type="Gene3D" id="3.40.50.300">
    <property type="entry name" value="P-loop containing nucleotide triphosphate hydrolases"/>
    <property type="match status" value="1"/>
</dbReference>
<dbReference type="GO" id="GO:0036430">
    <property type="term" value="F:CMP kinase activity"/>
    <property type="evidence" value="ECO:0007669"/>
    <property type="project" value="RHEA"/>
</dbReference>
<keyword evidence="11" id="KW-1185">Reference proteome</keyword>
<sequence length="230" mass="25864">MKKITIAIDGHSSTGKSTLAKQLAKTLNYIYIDTGAMYRAVTLFAMQQGFITSDTFDADQLVANLNHVFLSFKFNEDLGFAEIYLNDENVEDKIRSIEVSNFVSKIAEVSAIRTKLVQQQKKYGIDKGVVMDGRDIGTVVFPDAELKIFMTASAEIRAERRYLELQEKSPNITFDEVLKNVVERDKIDSTREDSPLIVAENAVMIDNSNLTKEEQFNLILDLAHKAINAV</sequence>
<accession>A0A1I4YQQ2</accession>
<evidence type="ECO:0000256" key="1">
    <source>
        <dbReference type="ARBA" id="ARBA00009427"/>
    </source>
</evidence>
<dbReference type="SUPFAM" id="SSF52540">
    <property type="entry name" value="P-loop containing nucleoside triphosphate hydrolases"/>
    <property type="match status" value="1"/>
</dbReference>
<evidence type="ECO:0000256" key="7">
    <source>
        <dbReference type="ARBA" id="ARBA00048478"/>
    </source>
</evidence>
<comment type="subcellular location">
    <subcellularLocation>
        <location evidence="8">Cytoplasm</location>
    </subcellularLocation>
</comment>
<feature type="binding site" evidence="8">
    <location>
        <begin position="10"/>
        <end position="18"/>
    </location>
    <ligand>
        <name>ATP</name>
        <dbReference type="ChEBI" id="CHEBI:30616"/>
    </ligand>
</feature>
<name>A0A1I4YQQ2_9FLAO</name>
<dbReference type="EMBL" id="FOVI01000005">
    <property type="protein sequence ID" value="SFN40297.1"/>
    <property type="molecule type" value="Genomic_DNA"/>
</dbReference>
<evidence type="ECO:0000259" key="9">
    <source>
        <dbReference type="Pfam" id="PF02224"/>
    </source>
</evidence>
<evidence type="ECO:0000313" key="10">
    <source>
        <dbReference type="EMBL" id="SFN40297.1"/>
    </source>
</evidence>
<comment type="catalytic activity">
    <reaction evidence="6 8">
        <text>dCMP + ATP = dCDP + ADP</text>
        <dbReference type="Rhea" id="RHEA:25094"/>
        <dbReference type="ChEBI" id="CHEBI:30616"/>
        <dbReference type="ChEBI" id="CHEBI:57566"/>
        <dbReference type="ChEBI" id="CHEBI:58593"/>
        <dbReference type="ChEBI" id="CHEBI:456216"/>
        <dbReference type="EC" id="2.7.4.25"/>
    </reaction>
</comment>
<comment type="catalytic activity">
    <reaction evidence="7 8">
        <text>CMP + ATP = CDP + ADP</text>
        <dbReference type="Rhea" id="RHEA:11600"/>
        <dbReference type="ChEBI" id="CHEBI:30616"/>
        <dbReference type="ChEBI" id="CHEBI:58069"/>
        <dbReference type="ChEBI" id="CHEBI:60377"/>
        <dbReference type="ChEBI" id="CHEBI:456216"/>
        <dbReference type="EC" id="2.7.4.25"/>
    </reaction>
</comment>
<organism evidence="10 11">
    <name type="scientific">Paenimyroides ummariense</name>
    <dbReference type="NCBI Taxonomy" id="913024"/>
    <lineage>
        <taxon>Bacteria</taxon>
        <taxon>Pseudomonadati</taxon>
        <taxon>Bacteroidota</taxon>
        <taxon>Flavobacteriia</taxon>
        <taxon>Flavobacteriales</taxon>
        <taxon>Flavobacteriaceae</taxon>
        <taxon>Paenimyroides</taxon>
    </lineage>
</organism>
<keyword evidence="8" id="KW-0963">Cytoplasm</keyword>
<keyword evidence="4 8" id="KW-0418">Kinase</keyword>
<protein>
    <recommendedName>
        <fullName evidence="8">Cytidylate kinase</fullName>
        <shortName evidence="8">CK</shortName>
        <ecNumber evidence="8">2.7.4.25</ecNumber>
    </recommendedName>
    <alternativeName>
        <fullName evidence="8">Cytidine monophosphate kinase</fullName>
        <shortName evidence="8">CMP kinase</shortName>
    </alternativeName>
</protein>
<feature type="domain" description="Cytidylate kinase" evidence="9">
    <location>
        <begin position="6"/>
        <end position="224"/>
    </location>
</feature>
<dbReference type="GO" id="GO:0015949">
    <property type="term" value="P:nucleobase-containing small molecule interconversion"/>
    <property type="evidence" value="ECO:0007669"/>
    <property type="project" value="TreeGrafter"/>
</dbReference>
<dbReference type="Proteomes" id="UP000199036">
    <property type="component" value="Unassembled WGS sequence"/>
</dbReference>
<evidence type="ECO:0000256" key="8">
    <source>
        <dbReference type="HAMAP-Rule" id="MF_00238"/>
    </source>
</evidence>
<dbReference type="GO" id="GO:0006220">
    <property type="term" value="P:pyrimidine nucleotide metabolic process"/>
    <property type="evidence" value="ECO:0007669"/>
    <property type="project" value="UniProtKB-UniRule"/>
</dbReference>
<dbReference type="STRING" id="913024.SAMN05421741_1057"/>
<dbReference type="GO" id="GO:0005524">
    <property type="term" value="F:ATP binding"/>
    <property type="evidence" value="ECO:0007669"/>
    <property type="project" value="UniProtKB-UniRule"/>
</dbReference>
<keyword evidence="3 8" id="KW-0547">Nucleotide-binding</keyword>
<gene>
    <name evidence="8" type="primary">cmk</name>
    <name evidence="10" type="ORF">SAMN05421741_1057</name>
</gene>
<evidence type="ECO:0000313" key="11">
    <source>
        <dbReference type="Proteomes" id="UP000199036"/>
    </source>
</evidence>
<dbReference type="PANTHER" id="PTHR21299:SF2">
    <property type="entry name" value="CYTIDYLATE KINASE"/>
    <property type="match status" value="1"/>
</dbReference>
<evidence type="ECO:0000256" key="3">
    <source>
        <dbReference type="ARBA" id="ARBA00022741"/>
    </source>
</evidence>
<dbReference type="GO" id="GO:0036431">
    <property type="term" value="F:dCMP kinase activity"/>
    <property type="evidence" value="ECO:0007669"/>
    <property type="project" value="InterPro"/>
</dbReference>
<evidence type="ECO:0000256" key="6">
    <source>
        <dbReference type="ARBA" id="ARBA00047615"/>
    </source>
</evidence>
<dbReference type="EC" id="2.7.4.25" evidence="8"/>
<dbReference type="CDD" id="cd02020">
    <property type="entry name" value="CMPK"/>
    <property type="match status" value="1"/>
</dbReference>
<evidence type="ECO:0000256" key="5">
    <source>
        <dbReference type="ARBA" id="ARBA00022840"/>
    </source>
</evidence>